<accession>A0A4P7IF10</accession>
<dbReference type="Proteomes" id="UP000294853">
    <property type="component" value="Chromosome"/>
</dbReference>
<dbReference type="PROSITE" id="PS51318">
    <property type="entry name" value="TAT"/>
    <property type="match status" value="1"/>
</dbReference>
<evidence type="ECO:0000256" key="1">
    <source>
        <dbReference type="SAM" id="SignalP"/>
    </source>
</evidence>
<keyword evidence="4" id="KW-1185">Reference proteome</keyword>
<feature type="domain" description="FlgD/Vpr Ig-like" evidence="2">
    <location>
        <begin position="179"/>
        <end position="230"/>
    </location>
</feature>
<dbReference type="InterPro" id="IPR025965">
    <property type="entry name" value="FlgD/Vpr_Ig-like"/>
</dbReference>
<organism evidence="3 4">
    <name type="scientific">Nocardioides seonyuensis</name>
    <dbReference type="NCBI Taxonomy" id="2518371"/>
    <lineage>
        <taxon>Bacteria</taxon>
        <taxon>Bacillati</taxon>
        <taxon>Actinomycetota</taxon>
        <taxon>Actinomycetes</taxon>
        <taxon>Propionibacteriales</taxon>
        <taxon>Nocardioidaceae</taxon>
        <taxon>Nocardioides</taxon>
    </lineage>
</organism>
<protein>
    <recommendedName>
        <fullName evidence="2">FlgD/Vpr Ig-like domain-containing protein</fullName>
    </recommendedName>
</protein>
<name>A0A4P7IF10_9ACTN</name>
<dbReference type="InterPro" id="IPR006311">
    <property type="entry name" value="TAT_signal"/>
</dbReference>
<gene>
    <name evidence="3" type="ORF">EXE58_10340</name>
</gene>
<keyword evidence="1" id="KW-0732">Signal</keyword>
<dbReference type="EMBL" id="CP038436">
    <property type="protein sequence ID" value="QBX55816.1"/>
    <property type="molecule type" value="Genomic_DNA"/>
</dbReference>
<dbReference type="AlphaFoldDB" id="A0A4P7IF10"/>
<dbReference type="RefSeq" id="WP_135267807.1">
    <property type="nucleotide sequence ID" value="NZ_CP038436.1"/>
</dbReference>
<dbReference type="Pfam" id="PF13860">
    <property type="entry name" value="FlgD_ig"/>
    <property type="match status" value="1"/>
</dbReference>
<dbReference type="KEGG" id="nsn:EXE58_10340"/>
<dbReference type="OrthoDB" id="3781809at2"/>
<dbReference type="Gene3D" id="2.60.40.4070">
    <property type="match status" value="2"/>
</dbReference>
<evidence type="ECO:0000313" key="3">
    <source>
        <dbReference type="EMBL" id="QBX55816.1"/>
    </source>
</evidence>
<feature type="chain" id="PRO_5039209712" description="FlgD/Vpr Ig-like domain-containing protein" evidence="1">
    <location>
        <begin position="32"/>
        <end position="418"/>
    </location>
</feature>
<sequence length="418" mass="46401">MTQPMASRRACLAALAVVVAAPLAAALPAAASAPPEFWASVEGRTSFSPNGDGVAERVRFGYELRQRGSVTVRIRRKGQPRVLLTRELPRRSTGEHGWTWGGRLDNGRRARHGDYTATFRASTGSDTTSFRVDRRFETRLLPQFPGERATTAAVYPRSVVVRDALPLEFDDLEPSGYRRAFVRITDPAGEVVYRRRITRRDRSHGMAWDARDRSGQPLAPGRYRAEVVGADRLGNEGVGPRLRIWVSADQLAWTEETRILRPRDTRKIWPISKYQKDDYFTRLCGTVEPIEDRPGALRHRAGVCDVPWGLNPWAESHHYLPVQEAVRGIEAFRVAFTGAPATAGGDDLGHLVANANGLYVAWGQVTTDVESTSGAQTPWGEASLLGRGGAYWAFWTEDDDAFDVLSFTVDLRYLAPPS</sequence>
<proteinExistence type="predicted"/>
<reference evidence="3 4" key="1">
    <citation type="submission" date="2019-03" db="EMBL/GenBank/DDBJ databases">
        <title>Three New Species of Nocardioides, Nocardioides euryhalodurans sp. nov., Nocardioides seonyuensis sp. nov. and Nocardioides eburneoflavus sp. nov. Iolated from Soil.</title>
        <authorList>
            <person name="Roh S.G."/>
            <person name="Lee C."/>
            <person name="Kim M.-K."/>
            <person name="Kim S.B."/>
        </authorList>
    </citation>
    <scope>NUCLEOTIDE SEQUENCE [LARGE SCALE GENOMIC DNA]</scope>
    <source>
        <strain evidence="3 4">MMS17-SY207-3</strain>
    </source>
</reference>
<evidence type="ECO:0000259" key="2">
    <source>
        <dbReference type="Pfam" id="PF13860"/>
    </source>
</evidence>
<evidence type="ECO:0000313" key="4">
    <source>
        <dbReference type="Proteomes" id="UP000294853"/>
    </source>
</evidence>
<feature type="signal peptide" evidence="1">
    <location>
        <begin position="1"/>
        <end position="31"/>
    </location>
</feature>